<dbReference type="EMBL" id="AMLP01000127">
    <property type="protein sequence ID" value="ELS54770.1"/>
    <property type="molecule type" value="Genomic_DNA"/>
</dbReference>
<dbReference type="Proteomes" id="UP000011205">
    <property type="component" value="Unassembled WGS sequence"/>
</dbReference>
<name>L8PEF0_STRVR</name>
<gene>
    <name evidence="2" type="ORF">STVIR_4227</name>
</gene>
<reference evidence="2 3" key="1">
    <citation type="journal article" date="2013" name="Genome Announc.">
        <title>Draft Genome Sequence of Streptomyces viridochromogenes Strain Tu57, Producer of Avilamycin.</title>
        <authorList>
            <person name="Gruning B.A."/>
            <person name="Erxleben A."/>
            <person name="Hahnlein A."/>
            <person name="Gunther S."/>
        </authorList>
    </citation>
    <scope>NUCLEOTIDE SEQUENCE [LARGE SCALE GENOMIC DNA]</scope>
    <source>
        <strain evidence="2 3">Tue57</strain>
    </source>
</reference>
<protein>
    <submittedName>
        <fullName evidence="2">Uncharacterized protein</fullName>
    </submittedName>
</protein>
<feature type="region of interest" description="Disordered" evidence="1">
    <location>
        <begin position="1"/>
        <end position="36"/>
    </location>
</feature>
<evidence type="ECO:0000313" key="3">
    <source>
        <dbReference type="Proteomes" id="UP000011205"/>
    </source>
</evidence>
<evidence type="ECO:0000313" key="2">
    <source>
        <dbReference type="EMBL" id="ELS54770.1"/>
    </source>
</evidence>
<dbReference type="PATRIC" id="fig|1160705.3.peg.4183"/>
<organism evidence="2 3">
    <name type="scientific">Streptomyces viridochromogenes Tue57</name>
    <dbReference type="NCBI Taxonomy" id="1160705"/>
    <lineage>
        <taxon>Bacteria</taxon>
        <taxon>Bacillati</taxon>
        <taxon>Actinomycetota</taxon>
        <taxon>Actinomycetes</taxon>
        <taxon>Kitasatosporales</taxon>
        <taxon>Streptomycetaceae</taxon>
        <taxon>Streptomyces</taxon>
    </lineage>
</organism>
<feature type="compositionally biased region" description="Polar residues" evidence="1">
    <location>
        <begin position="1"/>
        <end position="11"/>
    </location>
</feature>
<accession>L8PEF0</accession>
<proteinExistence type="predicted"/>
<dbReference type="AlphaFoldDB" id="L8PEF0"/>
<sequence>MMSGLRTQAYGSSLEEPVPAGGTAKATARSTRDLGGEVRAEVARAVRY</sequence>
<comment type="caution">
    <text evidence="2">The sequence shown here is derived from an EMBL/GenBank/DDBJ whole genome shotgun (WGS) entry which is preliminary data.</text>
</comment>
<evidence type="ECO:0000256" key="1">
    <source>
        <dbReference type="SAM" id="MobiDB-lite"/>
    </source>
</evidence>